<reference evidence="1 2" key="1">
    <citation type="submission" date="2023-10" db="EMBL/GenBank/DDBJ databases">
        <title>Noviherbaspirillum sp. CPCC 100848 genome assembly.</title>
        <authorList>
            <person name="Li X.Y."/>
            <person name="Fang X.M."/>
        </authorList>
    </citation>
    <scope>NUCLEOTIDE SEQUENCE [LARGE SCALE GENOMIC DNA]</scope>
    <source>
        <strain evidence="1 2">CPCC 100848</strain>
    </source>
</reference>
<organism evidence="1 2">
    <name type="scientific">Noviherbaspirillum album</name>
    <dbReference type="NCBI Taxonomy" id="3080276"/>
    <lineage>
        <taxon>Bacteria</taxon>
        <taxon>Pseudomonadati</taxon>
        <taxon>Pseudomonadota</taxon>
        <taxon>Betaproteobacteria</taxon>
        <taxon>Burkholderiales</taxon>
        <taxon>Oxalobacteraceae</taxon>
        <taxon>Noviherbaspirillum</taxon>
    </lineage>
</organism>
<dbReference type="EMBL" id="JAWIIV010000006">
    <property type="protein sequence ID" value="MEC4719304.1"/>
    <property type="molecule type" value="Genomic_DNA"/>
</dbReference>
<protein>
    <submittedName>
        <fullName evidence="1">Uncharacterized protein</fullName>
    </submittedName>
</protein>
<sequence>MAFEQDWQTEEYKGMEVHVTPLAHDDAGTAWDFSVRISQPGEDASYESELTAASGDNGDYPTREAAVEAGFVKGYAIVDSLLAG</sequence>
<dbReference type="RefSeq" id="WP_326506024.1">
    <property type="nucleotide sequence ID" value="NZ_JAWIIV010000006.1"/>
</dbReference>
<keyword evidence="2" id="KW-1185">Reference proteome</keyword>
<name>A0ABU6J6N2_9BURK</name>
<evidence type="ECO:0000313" key="2">
    <source>
        <dbReference type="Proteomes" id="UP001352263"/>
    </source>
</evidence>
<comment type="caution">
    <text evidence="1">The sequence shown here is derived from an EMBL/GenBank/DDBJ whole genome shotgun (WGS) entry which is preliminary data.</text>
</comment>
<accession>A0ABU6J6N2</accession>
<dbReference type="Proteomes" id="UP001352263">
    <property type="component" value="Unassembled WGS sequence"/>
</dbReference>
<evidence type="ECO:0000313" key="1">
    <source>
        <dbReference type="EMBL" id="MEC4719304.1"/>
    </source>
</evidence>
<gene>
    <name evidence="1" type="ORF">RY831_09100</name>
</gene>
<proteinExistence type="predicted"/>